<accession>A0A6L2P661</accession>
<proteinExistence type="inferred from homology"/>
<name>A0A6L2P661_TANCI</name>
<dbReference type="PANTHER" id="PTHR11206">
    <property type="entry name" value="MULTIDRUG RESISTANCE PROTEIN"/>
    <property type="match status" value="1"/>
</dbReference>
<reference evidence="2" key="1">
    <citation type="journal article" date="2019" name="Sci. Rep.">
        <title>Draft genome of Tanacetum cinerariifolium, the natural source of mosquito coil.</title>
        <authorList>
            <person name="Yamashiro T."/>
            <person name="Shiraishi A."/>
            <person name="Satake H."/>
            <person name="Nakayama K."/>
        </authorList>
    </citation>
    <scope>NUCLEOTIDE SEQUENCE</scope>
</reference>
<dbReference type="Pfam" id="PF01554">
    <property type="entry name" value="MatE"/>
    <property type="match status" value="1"/>
</dbReference>
<dbReference type="AlphaFoldDB" id="A0A6L2P661"/>
<evidence type="ECO:0000256" key="1">
    <source>
        <dbReference type="ARBA" id="ARBA00010199"/>
    </source>
</evidence>
<comment type="caution">
    <text evidence="2">The sequence shown here is derived from an EMBL/GenBank/DDBJ whole genome shotgun (WGS) entry which is preliminary data.</text>
</comment>
<protein>
    <submittedName>
        <fullName evidence="2">Multi antimicrobial extrusion protein</fullName>
    </submittedName>
</protein>
<dbReference type="GO" id="GO:0016020">
    <property type="term" value="C:membrane"/>
    <property type="evidence" value="ECO:0007669"/>
    <property type="project" value="InterPro"/>
</dbReference>
<sequence>MENGKQHLQPLLTGENGVKINGVRGFCKEFYMESKKLWYIAGPAIFTSLCQYTIGATTQLFAGQLGTIHLAAVSVENSVIAGFSYSILIATQGIIGKVVTTCGGLEFDLSAEVILSEAKKKYGLSSK</sequence>
<gene>
    <name evidence="2" type="ORF">Tci_065916</name>
</gene>
<dbReference type="InterPro" id="IPR002528">
    <property type="entry name" value="MATE_fam"/>
</dbReference>
<comment type="similarity">
    <text evidence="1">Belongs to the multi antimicrobial extrusion (MATE) (TC 2.A.66.1) family.</text>
</comment>
<dbReference type="GO" id="GO:0015297">
    <property type="term" value="F:antiporter activity"/>
    <property type="evidence" value="ECO:0007669"/>
    <property type="project" value="InterPro"/>
</dbReference>
<organism evidence="2">
    <name type="scientific">Tanacetum cinerariifolium</name>
    <name type="common">Dalmatian daisy</name>
    <name type="synonym">Chrysanthemum cinerariifolium</name>
    <dbReference type="NCBI Taxonomy" id="118510"/>
    <lineage>
        <taxon>Eukaryota</taxon>
        <taxon>Viridiplantae</taxon>
        <taxon>Streptophyta</taxon>
        <taxon>Embryophyta</taxon>
        <taxon>Tracheophyta</taxon>
        <taxon>Spermatophyta</taxon>
        <taxon>Magnoliopsida</taxon>
        <taxon>eudicotyledons</taxon>
        <taxon>Gunneridae</taxon>
        <taxon>Pentapetalae</taxon>
        <taxon>asterids</taxon>
        <taxon>campanulids</taxon>
        <taxon>Asterales</taxon>
        <taxon>Asteraceae</taxon>
        <taxon>Asteroideae</taxon>
        <taxon>Anthemideae</taxon>
        <taxon>Anthemidinae</taxon>
        <taxon>Tanacetum</taxon>
    </lineage>
</organism>
<evidence type="ECO:0000313" key="2">
    <source>
        <dbReference type="EMBL" id="GEU93938.1"/>
    </source>
</evidence>
<dbReference type="EMBL" id="BKCJ010010959">
    <property type="protein sequence ID" value="GEU93938.1"/>
    <property type="molecule type" value="Genomic_DNA"/>
</dbReference>
<dbReference type="GO" id="GO:0042910">
    <property type="term" value="F:xenobiotic transmembrane transporter activity"/>
    <property type="evidence" value="ECO:0007669"/>
    <property type="project" value="InterPro"/>
</dbReference>